<protein>
    <submittedName>
        <fullName evidence="2">Uncharacterized protein</fullName>
    </submittedName>
</protein>
<dbReference type="EMBL" id="CP031037">
    <property type="protein sequence ID" value="QDZ20352.1"/>
    <property type="molecule type" value="Genomic_DNA"/>
</dbReference>
<feature type="region of interest" description="Disordered" evidence="1">
    <location>
        <begin position="125"/>
        <end position="144"/>
    </location>
</feature>
<evidence type="ECO:0000256" key="1">
    <source>
        <dbReference type="SAM" id="MobiDB-lite"/>
    </source>
</evidence>
<proteinExistence type="predicted"/>
<name>A0A5B8MLW7_9CHLO</name>
<evidence type="ECO:0000313" key="3">
    <source>
        <dbReference type="Proteomes" id="UP000316726"/>
    </source>
</evidence>
<dbReference type="Proteomes" id="UP000316726">
    <property type="component" value="Chromosome 4"/>
</dbReference>
<keyword evidence="3" id="KW-1185">Reference proteome</keyword>
<reference evidence="2 3" key="1">
    <citation type="submission" date="2018-07" db="EMBL/GenBank/DDBJ databases">
        <title>The complete nuclear genome of the prasinophyte Chloropicon primus (CCMP1205).</title>
        <authorList>
            <person name="Pombert J.-F."/>
            <person name="Otis C."/>
            <person name="Turmel M."/>
            <person name="Lemieux C."/>
        </authorList>
    </citation>
    <scope>NUCLEOTIDE SEQUENCE [LARGE SCALE GENOMIC DNA]</scope>
    <source>
        <strain evidence="2 3">CCMP1205</strain>
    </source>
</reference>
<organism evidence="2 3">
    <name type="scientific">Chloropicon primus</name>
    <dbReference type="NCBI Taxonomy" id="1764295"/>
    <lineage>
        <taxon>Eukaryota</taxon>
        <taxon>Viridiplantae</taxon>
        <taxon>Chlorophyta</taxon>
        <taxon>Chloropicophyceae</taxon>
        <taxon>Chloropicales</taxon>
        <taxon>Chloropicaceae</taxon>
        <taxon>Chloropicon</taxon>
    </lineage>
</organism>
<feature type="compositionally biased region" description="Polar residues" evidence="1">
    <location>
        <begin position="159"/>
        <end position="168"/>
    </location>
</feature>
<feature type="region of interest" description="Disordered" evidence="1">
    <location>
        <begin position="156"/>
        <end position="188"/>
    </location>
</feature>
<accession>A0A5B8MLW7</accession>
<dbReference type="AlphaFoldDB" id="A0A5B8MLW7"/>
<gene>
    <name evidence="2" type="ORF">A3770_04p28700</name>
</gene>
<evidence type="ECO:0000313" key="2">
    <source>
        <dbReference type="EMBL" id="QDZ20352.1"/>
    </source>
</evidence>
<sequence length="188" mass="20323">MHGTDGTLENARFSALFVVSEEEVYHTSFDLLSLRDKIEDRVSCDVDAILKWLPSFFEAREGPKLVLTGHPPRASFRGALINDYRTGARVHVDLEPMDRHTGAEATGRTLAFVREVFSRESSRFNASSSKGISSGGVGANPGAGSSLHAVLTRGVVPETQASQATEAQSPLKKEGVGGAKIVSKKRRR</sequence>